<gene>
    <name evidence="1" type="ORF">RchiOBHm_Chr3g0495731</name>
</gene>
<proteinExistence type="predicted"/>
<dbReference type="Proteomes" id="UP000238479">
    <property type="component" value="Chromosome 3"/>
</dbReference>
<evidence type="ECO:0000313" key="2">
    <source>
        <dbReference type="Proteomes" id="UP000238479"/>
    </source>
</evidence>
<evidence type="ECO:0000313" key="1">
    <source>
        <dbReference type="EMBL" id="PRQ45811.1"/>
    </source>
</evidence>
<comment type="caution">
    <text evidence="1">The sequence shown here is derived from an EMBL/GenBank/DDBJ whole genome shotgun (WGS) entry which is preliminary data.</text>
</comment>
<name>A0A2P6RHC2_ROSCH</name>
<sequence length="41" mass="4856">MSVYVVILPLSINDQNHPSLLDPRFMLQNFVHQICQLRLFD</sequence>
<protein>
    <submittedName>
        <fullName evidence="1">Uncharacterized protein</fullName>
    </submittedName>
</protein>
<accession>A0A2P6RHC2</accession>
<keyword evidence="2" id="KW-1185">Reference proteome</keyword>
<dbReference type="Gramene" id="PRQ45811">
    <property type="protein sequence ID" value="PRQ45811"/>
    <property type="gene ID" value="RchiOBHm_Chr3g0495731"/>
</dbReference>
<reference evidence="1 2" key="1">
    <citation type="journal article" date="2018" name="Nat. Genet.">
        <title>The Rosa genome provides new insights in the design of modern roses.</title>
        <authorList>
            <person name="Bendahmane M."/>
        </authorList>
    </citation>
    <scope>NUCLEOTIDE SEQUENCE [LARGE SCALE GENOMIC DNA]</scope>
    <source>
        <strain evidence="2">cv. Old Blush</strain>
    </source>
</reference>
<dbReference type="AlphaFoldDB" id="A0A2P6RHC2"/>
<dbReference type="EMBL" id="PDCK01000041">
    <property type="protein sequence ID" value="PRQ45811.1"/>
    <property type="molecule type" value="Genomic_DNA"/>
</dbReference>
<organism evidence="1 2">
    <name type="scientific">Rosa chinensis</name>
    <name type="common">China rose</name>
    <dbReference type="NCBI Taxonomy" id="74649"/>
    <lineage>
        <taxon>Eukaryota</taxon>
        <taxon>Viridiplantae</taxon>
        <taxon>Streptophyta</taxon>
        <taxon>Embryophyta</taxon>
        <taxon>Tracheophyta</taxon>
        <taxon>Spermatophyta</taxon>
        <taxon>Magnoliopsida</taxon>
        <taxon>eudicotyledons</taxon>
        <taxon>Gunneridae</taxon>
        <taxon>Pentapetalae</taxon>
        <taxon>rosids</taxon>
        <taxon>fabids</taxon>
        <taxon>Rosales</taxon>
        <taxon>Rosaceae</taxon>
        <taxon>Rosoideae</taxon>
        <taxon>Rosoideae incertae sedis</taxon>
        <taxon>Rosa</taxon>
    </lineage>
</organism>